<feature type="compositionally biased region" description="Polar residues" evidence="12">
    <location>
        <begin position="245"/>
        <end position="261"/>
    </location>
</feature>
<sequence>MAAGCIDVPAVHSVSMRVWFGIETSVVALFTVEYISRCLAWSSTWSMLFSWMFSFYGVIDLLSVLPYYLELLLQQDTSVYFRFSILRMFRLLRVFRPFRYNHTILLTIEVMYLSVRRSQHALLAIGFFVIMILTVFSTLLYFAERGTWDELLGTFINSDGDPTHFSSKSTFTLAISCIQHIHSQSRLFGLLLIILPSFILGREFSHVWEKMTTDRLSSAANSDGVENPGGEQGSGRGRGRENIISPYSPTSYPMSAISRPSINAPGRTPYYPRTPSHSHSQSTGIRQRDLSNLKLAQNQT</sequence>
<gene>
    <name evidence="15" type="ORF">D9613_012848</name>
</gene>
<reference evidence="15 16" key="1">
    <citation type="submission" date="2019-12" db="EMBL/GenBank/DDBJ databases">
        <authorList>
            <person name="Floudas D."/>
            <person name="Bentzer J."/>
            <person name="Ahren D."/>
            <person name="Johansson T."/>
            <person name="Persson P."/>
            <person name="Tunlid A."/>
        </authorList>
    </citation>
    <scope>NUCLEOTIDE SEQUENCE [LARGE SCALE GENOMIC DNA]</scope>
    <source>
        <strain evidence="15 16">CBS 102.39</strain>
    </source>
</reference>
<evidence type="ECO:0000256" key="1">
    <source>
        <dbReference type="ARBA" id="ARBA00004141"/>
    </source>
</evidence>
<evidence type="ECO:0000256" key="9">
    <source>
        <dbReference type="ARBA" id="ARBA00023065"/>
    </source>
</evidence>
<keyword evidence="16" id="KW-1185">Reference proteome</keyword>
<evidence type="ECO:0000256" key="11">
    <source>
        <dbReference type="ARBA" id="ARBA00023303"/>
    </source>
</evidence>
<dbReference type="PRINTS" id="PR00169">
    <property type="entry name" value="KCHANNEL"/>
</dbReference>
<evidence type="ECO:0000313" key="16">
    <source>
        <dbReference type="Proteomes" id="UP000521872"/>
    </source>
</evidence>
<dbReference type="InterPro" id="IPR028325">
    <property type="entry name" value="VG_K_chnl"/>
</dbReference>
<keyword evidence="10 13" id="KW-0472">Membrane</keyword>
<keyword evidence="8 13" id="KW-1133">Transmembrane helix</keyword>
<dbReference type="Proteomes" id="UP000521872">
    <property type="component" value="Unassembled WGS sequence"/>
</dbReference>
<evidence type="ECO:0000256" key="5">
    <source>
        <dbReference type="ARBA" id="ARBA00022826"/>
    </source>
</evidence>
<evidence type="ECO:0000256" key="7">
    <source>
        <dbReference type="ARBA" id="ARBA00022958"/>
    </source>
</evidence>
<feature type="domain" description="Ion transport" evidence="14">
    <location>
        <begin position="17"/>
        <end position="167"/>
    </location>
</feature>
<evidence type="ECO:0000256" key="10">
    <source>
        <dbReference type="ARBA" id="ARBA00023136"/>
    </source>
</evidence>
<evidence type="ECO:0000256" key="12">
    <source>
        <dbReference type="SAM" id="MobiDB-lite"/>
    </source>
</evidence>
<feature type="transmembrane region" description="Helical" evidence="13">
    <location>
        <begin position="48"/>
        <end position="69"/>
    </location>
</feature>
<evidence type="ECO:0000256" key="2">
    <source>
        <dbReference type="ARBA" id="ARBA00022448"/>
    </source>
</evidence>
<keyword evidence="9" id="KW-0406">Ion transport</keyword>
<evidence type="ECO:0000256" key="4">
    <source>
        <dbReference type="ARBA" id="ARBA00022692"/>
    </source>
</evidence>
<dbReference type="PANTHER" id="PTHR11537">
    <property type="entry name" value="VOLTAGE-GATED POTASSIUM CHANNEL"/>
    <property type="match status" value="1"/>
</dbReference>
<feature type="compositionally biased region" description="Polar residues" evidence="12">
    <location>
        <begin position="275"/>
        <end position="285"/>
    </location>
</feature>
<dbReference type="EMBL" id="JAACJL010000020">
    <property type="protein sequence ID" value="KAF4618008.1"/>
    <property type="molecule type" value="Genomic_DNA"/>
</dbReference>
<evidence type="ECO:0000259" key="14">
    <source>
        <dbReference type="Pfam" id="PF00520"/>
    </source>
</evidence>
<comment type="caution">
    <text evidence="15">The sequence shown here is derived from an EMBL/GenBank/DDBJ whole genome shotgun (WGS) entry which is preliminary data.</text>
</comment>
<dbReference type="AlphaFoldDB" id="A0A8H4QVK5"/>
<dbReference type="PANTHER" id="PTHR11537:SF254">
    <property type="entry name" value="POTASSIUM VOLTAGE-GATED CHANNEL PROTEIN SHAB"/>
    <property type="match status" value="1"/>
</dbReference>
<dbReference type="Gene3D" id="1.20.120.350">
    <property type="entry name" value="Voltage-gated potassium channels. Chain C"/>
    <property type="match status" value="1"/>
</dbReference>
<dbReference type="InterPro" id="IPR027359">
    <property type="entry name" value="Volt_channel_dom_sf"/>
</dbReference>
<dbReference type="GO" id="GO:0005249">
    <property type="term" value="F:voltage-gated potassium channel activity"/>
    <property type="evidence" value="ECO:0007669"/>
    <property type="project" value="InterPro"/>
</dbReference>
<feature type="transmembrane region" description="Helical" evidence="13">
    <location>
        <begin position="122"/>
        <end position="143"/>
    </location>
</feature>
<feature type="transmembrane region" description="Helical" evidence="13">
    <location>
        <begin position="18"/>
        <end position="36"/>
    </location>
</feature>
<evidence type="ECO:0000256" key="3">
    <source>
        <dbReference type="ARBA" id="ARBA00022538"/>
    </source>
</evidence>
<evidence type="ECO:0000256" key="13">
    <source>
        <dbReference type="SAM" id="Phobius"/>
    </source>
</evidence>
<evidence type="ECO:0000256" key="6">
    <source>
        <dbReference type="ARBA" id="ARBA00022882"/>
    </source>
</evidence>
<protein>
    <recommendedName>
        <fullName evidence="14">Ion transport domain-containing protein</fullName>
    </recommendedName>
</protein>
<keyword evidence="3" id="KW-0633">Potassium transport</keyword>
<comment type="subcellular location">
    <subcellularLocation>
        <location evidence="1">Membrane</location>
        <topology evidence="1">Multi-pass membrane protein</topology>
    </subcellularLocation>
</comment>
<name>A0A8H4QVK5_9AGAR</name>
<keyword evidence="2" id="KW-0813">Transport</keyword>
<proteinExistence type="predicted"/>
<feature type="region of interest" description="Disordered" evidence="12">
    <location>
        <begin position="218"/>
        <end position="300"/>
    </location>
</feature>
<dbReference type="GO" id="GO:0008076">
    <property type="term" value="C:voltage-gated potassium channel complex"/>
    <property type="evidence" value="ECO:0007669"/>
    <property type="project" value="InterPro"/>
</dbReference>
<dbReference type="SUPFAM" id="SSF81324">
    <property type="entry name" value="Voltage-gated potassium channels"/>
    <property type="match status" value="1"/>
</dbReference>
<keyword evidence="4 13" id="KW-0812">Transmembrane</keyword>
<keyword evidence="5" id="KW-0631">Potassium channel</keyword>
<keyword evidence="7" id="KW-0630">Potassium</keyword>
<evidence type="ECO:0000313" key="15">
    <source>
        <dbReference type="EMBL" id="KAF4618008.1"/>
    </source>
</evidence>
<accession>A0A8H4QVK5</accession>
<dbReference type="Pfam" id="PF00520">
    <property type="entry name" value="Ion_trans"/>
    <property type="match status" value="1"/>
</dbReference>
<organism evidence="15 16">
    <name type="scientific">Agrocybe pediades</name>
    <dbReference type="NCBI Taxonomy" id="84607"/>
    <lineage>
        <taxon>Eukaryota</taxon>
        <taxon>Fungi</taxon>
        <taxon>Dikarya</taxon>
        <taxon>Basidiomycota</taxon>
        <taxon>Agaricomycotina</taxon>
        <taxon>Agaricomycetes</taxon>
        <taxon>Agaricomycetidae</taxon>
        <taxon>Agaricales</taxon>
        <taxon>Agaricineae</taxon>
        <taxon>Strophariaceae</taxon>
        <taxon>Agrocybe</taxon>
    </lineage>
</organism>
<evidence type="ECO:0000256" key="8">
    <source>
        <dbReference type="ARBA" id="ARBA00022989"/>
    </source>
</evidence>
<dbReference type="InterPro" id="IPR005821">
    <property type="entry name" value="Ion_trans_dom"/>
</dbReference>
<keyword evidence="6" id="KW-0851">Voltage-gated channel</keyword>
<keyword evidence="11" id="KW-0407">Ion channel</keyword>
<dbReference type="GO" id="GO:0001508">
    <property type="term" value="P:action potential"/>
    <property type="evidence" value="ECO:0007669"/>
    <property type="project" value="TreeGrafter"/>
</dbReference>